<dbReference type="Proteomes" id="UP001590951">
    <property type="component" value="Unassembled WGS sequence"/>
</dbReference>
<protein>
    <submittedName>
        <fullName evidence="1">Uncharacterized protein</fullName>
    </submittedName>
</protein>
<comment type="caution">
    <text evidence="1">The sequence shown here is derived from an EMBL/GenBank/DDBJ whole genome shotgun (WGS) entry which is preliminary data.</text>
</comment>
<gene>
    <name evidence="1" type="ORF">ABVK25_009356</name>
</gene>
<keyword evidence="2" id="KW-1185">Reference proteome</keyword>
<dbReference type="EMBL" id="JBHFEH010000048">
    <property type="protein sequence ID" value="KAL2050384.1"/>
    <property type="molecule type" value="Genomic_DNA"/>
</dbReference>
<accession>A0ABR4AXK0</accession>
<sequence length="114" mass="12432">MSSSEGMSVLDLVSAGIKARNWGRITLSKSCFCILFIVSATFKAFASSSDLISSTSIVYQRTTPWPLQLPTVEKPFCRQPSFNTVVSLISSARAGVELPPFGIGKLFCPMHRLN</sequence>
<reference evidence="1 2" key="1">
    <citation type="submission" date="2024-09" db="EMBL/GenBank/DDBJ databases">
        <title>Rethinking Asexuality: The Enigmatic Case of Functional Sexual Genes in Lepraria (Stereocaulaceae).</title>
        <authorList>
            <person name="Doellman M."/>
            <person name="Sun Y."/>
            <person name="Barcenas-Pena A."/>
            <person name="Lumbsch H.T."/>
            <person name="Grewe F."/>
        </authorList>
    </citation>
    <scope>NUCLEOTIDE SEQUENCE [LARGE SCALE GENOMIC DNA]</scope>
    <source>
        <strain evidence="1 2">Grewe 0041</strain>
    </source>
</reference>
<evidence type="ECO:0000313" key="1">
    <source>
        <dbReference type="EMBL" id="KAL2050384.1"/>
    </source>
</evidence>
<evidence type="ECO:0000313" key="2">
    <source>
        <dbReference type="Proteomes" id="UP001590951"/>
    </source>
</evidence>
<proteinExistence type="predicted"/>
<organism evidence="1 2">
    <name type="scientific">Lepraria finkii</name>
    <dbReference type="NCBI Taxonomy" id="1340010"/>
    <lineage>
        <taxon>Eukaryota</taxon>
        <taxon>Fungi</taxon>
        <taxon>Dikarya</taxon>
        <taxon>Ascomycota</taxon>
        <taxon>Pezizomycotina</taxon>
        <taxon>Lecanoromycetes</taxon>
        <taxon>OSLEUM clade</taxon>
        <taxon>Lecanoromycetidae</taxon>
        <taxon>Lecanorales</taxon>
        <taxon>Lecanorineae</taxon>
        <taxon>Stereocaulaceae</taxon>
        <taxon>Lepraria</taxon>
    </lineage>
</organism>
<name>A0ABR4AXK0_9LECA</name>